<dbReference type="Proteomes" id="UP000823928">
    <property type="component" value="Unassembled WGS sequence"/>
</dbReference>
<accession>A0A9D1JNR4</accession>
<dbReference type="EMBL" id="DVIU01000185">
    <property type="protein sequence ID" value="HIS36814.1"/>
    <property type="molecule type" value="Genomic_DNA"/>
</dbReference>
<organism evidence="1 2">
    <name type="scientific">Candidatus Scatousia excrementigallinarum</name>
    <dbReference type="NCBI Taxonomy" id="2840935"/>
    <lineage>
        <taxon>Bacteria</taxon>
        <taxon>Candidatus Scatousia</taxon>
    </lineage>
</organism>
<proteinExistence type="predicted"/>
<sequence>MVRIDKIQRTGQNLIKSAARHSQPVQVISRELQMVPKYLECAKAKSGDLYRFNSKQIDDITAACKRYETHLPLTDVVKELLAVGSEGNCRQLSAEEMIGFFRATSGMKQLEQKNVLRFIKVAQEDIPAKITPEYLKKEHPYEMYRDTTIMMEMQHPQNVKSHPELISEEHIKESYENFILYQYRI</sequence>
<comment type="caution">
    <text evidence="1">The sequence shown here is derived from an EMBL/GenBank/DDBJ whole genome shotgun (WGS) entry which is preliminary data.</text>
</comment>
<dbReference type="AlphaFoldDB" id="A0A9D1JNR4"/>
<feature type="non-terminal residue" evidence="1">
    <location>
        <position position="185"/>
    </location>
</feature>
<protein>
    <submittedName>
        <fullName evidence="1">Uncharacterized protein</fullName>
    </submittedName>
</protein>
<reference evidence="1" key="1">
    <citation type="submission" date="2020-10" db="EMBL/GenBank/DDBJ databases">
        <authorList>
            <person name="Gilroy R."/>
        </authorList>
    </citation>
    <scope>NUCLEOTIDE SEQUENCE</scope>
    <source>
        <strain evidence="1">6276</strain>
    </source>
</reference>
<gene>
    <name evidence="1" type="ORF">IAC10_09335</name>
</gene>
<reference evidence="1" key="2">
    <citation type="journal article" date="2021" name="PeerJ">
        <title>Extensive microbial diversity within the chicken gut microbiome revealed by metagenomics and culture.</title>
        <authorList>
            <person name="Gilroy R."/>
            <person name="Ravi A."/>
            <person name="Getino M."/>
            <person name="Pursley I."/>
            <person name="Horton D.L."/>
            <person name="Alikhan N.F."/>
            <person name="Baker D."/>
            <person name="Gharbi K."/>
            <person name="Hall N."/>
            <person name="Watson M."/>
            <person name="Adriaenssens E.M."/>
            <person name="Foster-Nyarko E."/>
            <person name="Jarju S."/>
            <person name="Secka A."/>
            <person name="Antonio M."/>
            <person name="Oren A."/>
            <person name="Chaudhuri R.R."/>
            <person name="La Ragione R."/>
            <person name="Hildebrand F."/>
            <person name="Pallen M.J."/>
        </authorList>
    </citation>
    <scope>NUCLEOTIDE SEQUENCE</scope>
    <source>
        <strain evidence="1">6276</strain>
    </source>
</reference>
<name>A0A9D1JNR4_9BACT</name>
<evidence type="ECO:0000313" key="1">
    <source>
        <dbReference type="EMBL" id="HIS36814.1"/>
    </source>
</evidence>
<evidence type="ECO:0000313" key="2">
    <source>
        <dbReference type="Proteomes" id="UP000823928"/>
    </source>
</evidence>